<gene>
    <name evidence="3" type="ORF">BQ4739_LOCUS6962</name>
</gene>
<sequence length="299" mass="31340">MCGPLSSAEKKRLFFRRRGAVATTSLTRFITFICCILALCLGAAAIAPAYSAPGPAHASWIPGPVSGFLSSTWALTVVIAACFIALAKLMSVFLARRAAHAKWSSSCLPTTWRPKNGTSFAYQRLDTDSFISSSGTKQSSSSEPADCAVYITIEAPTCPDMMKQQQPNTDSTTDSEASTDNTPPPAAAAAAAAPSDNSSDSINGAAASSGLSSLNREQPLQLIIQLQQPVQLNIQLQDNGSASTAASQAATIAALTWKVTSLTSQVDTLQEQLSMISTGRVKAISAQFNACRQQAALQD</sequence>
<evidence type="ECO:0000256" key="1">
    <source>
        <dbReference type="SAM" id="MobiDB-lite"/>
    </source>
</evidence>
<keyword evidence="2" id="KW-0472">Membrane</keyword>
<organism evidence="3 4">
    <name type="scientific">Tetradesmus obliquus</name>
    <name type="common">Green alga</name>
    <name type="synonym">Acutodesmus obliquus</name>
    <dbReference type="NCBI Taxonomy" id="3088"/>
    <lineage>
        <taxon>Eukaryota</taxon>
        <taxon>Viridiplantae</taxon>
        <taxon>Chlorophyta</taxon>
        <taxon>core chlorophytes</taxon>
        <taxon>Chlorophyceae</taxon>
        <taxon>CS clade</taxon>
        <taxon>Sphaeropleales</taxon>
        <taxon>Scenedesmaceae</taxon>
        <taxon>Tetradesmus</taxon>
    </lineage>
</organism>
<evidence type="ECO:0000313" key="3">
    <source>
        <dbReference type="EMBL" id="SZX66559.1"/>
    </source>
</evidence>
<accession>A0A383VP08</accession>
<name>A0A383VP08_TETOB</name>
<keyword evidence="4" id="KW-1185">Reference proteome</keyword>
<feature type="compositionally biased region" description="Low complexity" evidence="1">
    <location>
        <begin position="169"/>
        <end position="204"/>
    </location>
</feature>
<feature type="transmembrane region" description="Helical" evidence="2">
    <location>
        <begin position="74"/>
        <end position="95"/>
    </location>
</feature>
<evidence type="ECO:0000313" key="4">
    <source>
        <dbReference type="Proteomes" id="UP000256970"/>
    </source>
</evidence>
<dbReference type="Proteomes" id="UP000256970">
    <property type="component" value="Unassembled WGS sequence"/>
</dbReference>
<dbReference type="EMBL" id="FNXT01000712">
    <property type="protein sequence ID" value="SZX66559.1"/>
    <property type="molecule type" value="Genomic_DNA"/>
</dbReference>
<keyword evidence="2" id="KW-0812">Transmembrane</keyword>
<reference evidence="3 4" key="1">
    <citation type="submission" date="2016-10" db="EMBL/GenBank/DDBJ databases">
        <authorList>
            <person name="Cai Z."/>
        </authorList>
    </citation>
    <scope>NUCLEOTIDE SEQUENCE [LARGE SCALE GENOMIC DNA]</scope>
</reference>
<protein>
    <submittedName>
        <fullName evidence="3">Uncharacterized protein</fullName>
    </submittedName>
</protein>
<keyword evidence="2" id="KW-1133">Transmembrane helix</keyword>
<dbReference type="AlphaFoldDB" id="A0A383VP08"/>
<feature type="region of interest" description="Disordered" evidence="1">
    <location>
        <begin position="159"/>
        <end position="204"/>
    </location>
</feature>
<evidence type="ECO:0000256" key="2">
    <source>
        <dbReference type="SAM" id="Phobius"/>
    </source>
</evidence>
<proteinExistence type="predicted"/>